<dbReference type="EMBL" id="UINC01002535">
    <property type="protein sequence ID" value="SUZ97723.1"/>
    <property type="molecule type" value="Genomic_DNA"/>
</dbReference>
<reference evidence="1" key="1">
    <citation type="submission" date="2018-05" db="EMBL/GenBank/DDBJ databases">
        <authorList>
            <person name="Lanie J.A."/>
            <person name="Ng W.-L."/>
            <person name="Kazmierczak K.M."/>
            <person name="Andrzejewski T.M."/>
            <person name="Davidsen T.M."/>
            <person name="Wayne K.J."/>
            <person name="Tettelin H."/>
            <person name="Glass J.I."/>
            <person name="Rusch D."/>
            <person name="Podicherti R."/>
            <person name="Tsui H.-C.T."/>
            <person name="Winkler M.E."/>
        </authorList>
    </citation>
    <scope>NUCLEOTIDE SEQUENCE</scope>
</reference>
<gene>
    <name evidence="1" type="ORF">METZ01_LOCUS50577</name>
</gene>
<accession>A0A381S9E0</accession>
<evidence type="ECO:0000313" key="1">
    <source>
        <dbReference type="EMBL" id="SUZ97723.1"/>
    </source>
</evidence>
<name>A0A381S9E0_9ZZZZ</name>
<dbReference type="AlphaFoldDB" id="A0A381S9E0"/>
<organism evidence="1">
    <name type="scientific">marine metagenome</name>
    <dbReference type="NCBI Taxonomy" id="408172"/>
    <lineage>
        <taxon>unclassified sequences</taxon>
        <taxon>metagenomes</taxon>
        <taxon>ecological metagenomes</taxon>
    </lineage>
</organism>
<sequence>MKVTAKNPATGKTWEDVQTVVLAKKL</sequence>
<proteinExistence type="predicted"/>
<protein>
    <submittedName>
        <fullName evidence="1">Uncharacterized protein</fullName>
    </submittedName>
</protein>